<accession>Q0UMC0</accession>
<organism evidence="2 3">
    <name type="scientific">Phaeosphaeria nodorum (strain SN15 / ATCC MYA-4574 / FGSC 10173)</name>
    <name type="common">Glume blotch fungus</name>
    <name type="synonym">Parastagonospora nodorum</name>
    <dbReference type="NCBI Taxonomy" id="321614"/>
    <lineage>
        <taxon>Eukaryota</taxon>
        <taxon>Fungi</taxon>
        <taxon>Dikarya</taxon>
        <taxon>Ascomycota</taxon>
        <taxon>Pezizomycotina</taxon>
        <taxon>Dothideomycetes</taxon>
        <taxon>Pleosporomycetidae</taxon>
        <taxon>Pleosporales</taxon>
        <taxon>Pleosporineae</taxon>
        <taxon>Phaeosphaeriaceae</taxon>
        <taxon>Parastagonospora</taxon>
    </lineage>
</organism>
<feature type="region of interest" description="Disordered" evidence="1">
    <location>
        <begin position="162"/>
        <end position="206"/>
    </location>
</feature>
<protein>
    <recommendedName>
        <fullName evidence="4">Transcription factor domain-containing protein</fullName>
    </recommendedName>
</protein>
<dbReference type="KEGG" id="pno:SNOG_07094"/>
<dbReference type="RefSeq" id="XP_001797447.1">
    <property type="nucleotide sequence ID" value="XM_001797395.1"/>
</dbReference>
<dbReference type="HOGENOM" id="CLU_426469_0_0_1"/>
<dbReference type="VEuPathDB" id="FungiDB:JI435_070940"/>
<sequence length="642" mass="71504">MSMSCRIQSVCSLLRNLNCQQLSADVLISPASFSSPAVRDMSCPEETVPRLTQGCEHGTLLDHKICLGSGGREYRCHIKPTHWLCWWALCSNVMFPTGKASGSAESTDNGGEARNEKERRFFEHVQPTFAVELPTTTRLEFLDERNPAKRIIVRKKAREWVNQNKSGGKKSRSRRRPAKKEETETDVGSTECQNAQVQRHGSDDAVKVPSPLQDIGVRQFDPFTVLPDVGSQYDHLLDYFLRGCPGAAPSLQEGRTSLIPIMNTTDEYAQGSRHSIIPFASASTIFHELGQSQVTFALLLYAVVSIREGVSGISDIPELYNFYNHALRSLQTSLSAEIASGVFSDHLLLALGIIAAIACFSGSFDTAVLHRNALVKILEIRGKGSILAGIRTTSPWTQKALQWLELLIAIQTTRSPLIPYIPPAHSLPLPTPLSSEAQRRTSHTLTFFPHLADPLKHIVLLLHQLGVAYNRLPTHTRTDVYVIAPLYDAQYSLLTLLSMHRETGDLGEVEYLLAETMQLYFAVGPRAQPPQMRLLDLLVARVKGALQPFIDRDMDKPTGYAVAWALCVGCIVAGWVERPEGGWFWARVRAHLGEWEEGEWREMLGVFPTAEGYVWLDMDGLWGRVREVGKGVVHESECIKEV</sequence>
<proteinExistence type="predicted"/>
<dbReference type="InParanoid" id="Q0UMC0"/>
<feature type="compositionally biased region" description="Basic residues" evidence="1">
    <location>
        <begin position="167"/>
        <end position="178"/>
    </location>
</feature>
<reference evidence="3" key="1">
    <citation type="journal article" date="2007" name="Plant Cell">
        <title>Dothideomycete-plant interactions illuminated by genome sequencing and EST analysis of the wheat pathogen Stagonospora nodorum.</title>
        <authorList>
            <person name="Hane J.K."/>
            <person name="Lowe R.G."/>
            <person name="Solomon P.S."/>
            <person name="Tan K.C."/>
            <person name="Schoch C.L."/>
            <person name="Spatafora J.W."/>
            <person name="Crous P.W."/>
            <person name="Kodira C."/>
            <person name="Birren B.W."/>
            <person name="Galagan J.E."/>
            <person name="Torriani S.F."/>
            <person name="McDonald B.A."/>
            <person name="Oliver R.P."/>
        </authorList>
    </citation>
    <scope>NUCLEOTIDE SEQUENCE [LARGE SCALE GENOMIC DNA]</scope>
    <source>
        <strain evidence="3">SN15 / ATCC MYA-4574 / FGSC 10173</strain>
    </source>
</reference>
<dbReference type="PANTHER" id="PTHR37540">
    <property type="entry name" value="TRANSCRIPTION FACTOR (ACR-2), PUTATIVE-RELATED-RELATED"/>
    <property type="match status" value="1"/>
</dbReference>
<dbReference type="EMBL" id="CH445334">
    <property type="protein sequence ID" value="EAT85745.1"/>
    <property type="molecule type" value="Genomic_DNA"/>
</dbReference>
<evidence type="ECO:0008006" key="4">
    <source>
        <dbReference type="Google" id="ProtNLM"/>
    </source>
</evidence>
<evidence type="ECO:0000256" key="1">
    <source>
        <dbReference type="SAM" id="MobiDB-lite"/>
    </source>
</evidence>
<evidence type="ECO:0000313" key="3">
    <source>
        <dbReference type="Proteomes" id="UP000001055"/>
    </source>
</evidence>
<dbReference type="AlphaFoldDB" id="Q0UMC0"/>
<name>Q0UMC0_PHANO</name>
<dbReference type="Proteomes" id="UP000001055">
    <property type="component" value="Unassembled WGS sequence"/>
</dbReference>
<gene>
    <name evidence="2" type="ORF">SNOG_07094</name>
</gene>
<feature type="compositionally biased region" description="Polar residues" evidence="1">
    <location>
        <begin position="186"/>
        <end position="199"/>
    </location>
</feature>
<dbReference type="OMA" id="REWVNKN"/>
<dbReference type="GeneID" id="5974337"/>
<evidence type="ECO:0000313" key="2">
    <source>
        <dbReference type="EMBL" id="EAT85745.1"/>
    </source>
</evidence>
<dbReference type="eggNOG" id="ENOG502RG02">
    <property type="taxonomic scope" value="Eukaryota"/>
</dbReference>
<dbReference type="PANTHER" id="PTHR37540:SF5">
    <property type="entry name" value="TRANSCRIPTION FACTOR DOMAIN-CONTAINING PROTEIN"/>
    <property type="match status" value="1"/>
</dbReference>